<evidence type="ECO:0000313" key="2">
    <source>
        <dbReference type="Proteomes" id="UP001239111"/>
    </source>
</evidence>
<protein>
    <submittedName>
        <fullName evidence="1">Uncharacterized protein</fullName>
    </submittedName>
</protein>
<reference evidence="1" key="1">
    <citation type="submission" date="2023-04" db="EMBL/GenBank/DDBJ databases">
        <title>A chromosome-level genome assembly of the parasitoid wasp Eretmocerus hayati.</title>
        <authorList>
            <person name="Zhong Y."/>
            <person name="Liu S."/>
            <person name="Liu Y."/>
        </authorList>
    </citation>
    <scope>NUCLEOTIDE SEQUENCE</scope>
    <source>
        <strain evidence="1">ZJU_SS_LIU_2023</strain>
    </source>
</reference>
<name>A0ACC2NHR6_9HYME</name>
<organism evidence="1 2">
    <name type="scientific">Eretmocerus hayati</name>
    <dbReference type="NCBI Taxonomy" id="131215"/>
    <lineage>
        <taxon>Eukaryota</taxon>
        <taxon>Metazoa</taxon>
        <taxon>Ecdysozoa</taxon>
        <taxon>Arthropoda</taxon>
        <taxon>Hexapoda</taxon>
        <taxon>Insecta</taxon>
        <taxon>Pterygota</taxon>
        <taxon>Neoptera</taxon>
        <taxon>Endopterygota</taxon>
        <taxon>Hymenoptera</taxon>
        <taxon>Apocrita</taxon>
        <taxon>Proctotrupomorpha</taxon>
        <taxon>Chalcidoidea</taxon>
        <taxon>Aphelinidae</taxon>
        <taxon>Aphelininae</taxon>
        <taxon>Eretmocerus</taxon>
    </lineage>
</organism>
<proteinExistence type="predicted"/>
<accession>A0ACC2NHR6</accession>
<keyword evidence="2" id="KW-1185">Reference proteome</keyword>
<comment type="caution">
    <text evidence="1">The sequence shown here is derived from an EMBL/GenBank/DDBJ whole genome shotgun (WGS) entry which is preliminary data.</text>
</comment>
<dbReference type="Proteomes" id="UP001239111">
    <property type="component" value="Chromosome 3"/>
</dbReference>
<sequence length="182" mass="21501">MKLNQSTRIVGINVILVPYREHHVLRLESHHLDFLKKSWVEDDDKCTFIILDKVVFEKTSNEIDAMVGDTNLYLNDPQDRSCAEIEIMIAEEHSRGKRFGWEAVILMLRYGIEQINLKSFLAKISMNNETSIRMFNKLGFEEVSKSSIFKEITLEKKVNDEWLRWLKSETLESKWYEDNELV</sequence>
<dbReference type="EMBL" id="CM056743">
    <property type="protein sequence ID" value="KAJ8670637.1"/>
    <property type="molecule type" value="Genomic_DNA"/>
</dbReference>
<evidence type="ECO:0000313" key="1">
    <source>
        <dbReference type="EMBL" id="KAJ8670637.1"/>
    </source>
</evidence>
<gene>
    <name evidence="1" type="ORF">QAD02_001896</name>
</gene>